<protein>
    <submittedName>
        <fullName evidence="2">Uncharacterized protein</fullName>
    </submittedName>
</protein>
<feature type="compositionally biased region" description="Basic and acidic residues" evidence="1">
    <location>
        <begin position="373"/>
        <end position="394"/>
    </location>
</feature>
<feature type="region of interest" description="Disordered" evidence="1">
    <location>
        <begin position="373"/>
        <end position="402"/>
    </location>
</feature>
<evidence type="ECO:0000256" key="1">
    <source>
        <dbReference type="SAM" id="MobiDB-lite"/>
    </source>
</evidence>
<gene>
    <name evidence="2" type="ORF">CT0861_08583</name>
</gene>
<feature type="compositionally biased region" description="Basic residues" evidence="1">
    <location>
        <begin position="100"/>
        <end position="112"/>
    </location>
</feature>
<evidence type="ECO:0000313" key="2">
    <source>
        <dbReference type="EMBL" id="KZL68214.1"/>
    </source>
</evidence>
<dbReference type="AlphaFoldDB" id="A0A166QPX3"/>
<comment type="caution">
    <text evidence="2">The sequence shown here is derived from an EMBL/GenBank/DDBJ whole genome shotgun (WGS) entry which is preliminary data.</text>
</comment>
<feature type="compositionally biased region" description="Low complexity" evidence="1">
    <location>
        <begin position="54"/>
        <end position="64"/>
    </location>
</feature>
<feature type="compositionally biased region" description="Low complexity" evidence="1">
    <location>
        <begin position="165"/>
        <end position="177"/>
    </location>
</feature>
<dbReference type="EMBL" id="LFIV01000127">
    <property type="protein sequence ID" value="KZL68214.1"/>
    <property type="molecule type" value="Genomic_DNA"/>
</dbReference>
<evidence type="ECO:0000313" key="3">
    <source>
        <dbReference type="Proteomes" id="UP000076552"/>
    </source>
</evidence>
<dbReference type="Proteomes" id="UP000076552">
    <property type="component" value="Unassembled WGS sequence"/>
</dbReference>
<keyword evidence="3" id="KW-1185">Reference proteome</keyword>
<sequence>MIDGFDSYDMNDIKSPLDRLPSIIRHPSFFGDTPLTFPSTETDGKGKQKGPDGGKPTTTTTTTTAEKDVEDPRARKDSVMTGVEGSTSGSSSVSVSSVSSRKRPAVTVRKRVLGVDEKGESSRSAREVPRAYDNDGNKEKDTGKGSVGNSFGEIWPSRPIPRDSNAAAPNNALQLAPRPSTVAPRRSRFVEGLEGLEGVRTEAVGRTPAEVCQRICLPDQTRTAAKGHGVIEQYFPPAVTPQEEPQAAPEKDEVAPATPSPKWCHHDGGCLQRKGRRRRNLARAVVRLVKKPTRWNREDKGKKRAACEICGDDTRLDLRDCGRDEEAREVKDGSSVAAEVAAMLSQLYDRDEAESSRRCSVCGQKVGEELVWERDEDSREERSDGTTLGSRDDAMDSSSKAAVGLTEIPEAWWTRRFRR</sequence>
<feature type="compositionally biased region" description="Basic and acidic residues" evidence="1">
    <location>
        <begin position="42"/>
        <end position="52"/>
    </location>
</feature>
<feature type="compositionally biased region" description="Basic and acidic residues" evidence="1">
    <location>
        <begin position="113"/>
        <end position="143"/>
    </location>
</feature>
<organism evidence="2 3">
    <name type="scientific">Colletotrichum tofieldiae</name>
    <dbReference type="NCBI Taxonomy" id="708197"/>
    <lineage>
        <taxon>Eukaryota</taxon>
        <taxon>Fungi</taxon>
        <taxon>Dikarya</taxon>
        <taxon>Ascomycota</taxon>
        <taxon>Pezizomycotina</taxon>
        <taxon>Sordariomycetes</taxon>
        <taxon>Hypocreomycetidae</taxon>
        <taxon>Glomerellales</taxon>
        <taxon>Glomerellaceae</taxon>
        <taxon>Colletotrichum</taxon>
        <taxon>Colletotrichum spaethianum species complex</taxon>
    </lineage>
</organism>
<accession>A0A166QPX3</accession>
<name>A0A166QPX3_9PEZI</name>
<feature type="compositionally biased region" description="Basic and acidic residues" evidence="1">
    <location>
        <begin position="65"/>
        <end position="78"/>
    </location>
</feature>
<reference evidence="2 3" key="1">
    <citation type="submission" date="2015-06" db="EMBL/GenBank/DDBJ databases">
        <title>Survival trade-offs in plant roots during colonization by closely related pathogenic and mutualistic fungi.</title>
        <authorList>
            <person name="Hacquard S."/>
            <person name="Kracher B."/>
            <person name="Hiruma K."/>
            <person name="Weinman A."/>
            <person name="Muench P."/>
            <person name="Garrido Oter R."/>
            <person name="Ver Loren van Themaat E."/>
            <person name="Dallerey J.-F."/>
            <person name="Damm U."/>
            <person name="Henrissat B."/>
            <person name="Lespinet O."/>
            <person name="Thon M."/>
            <person name="Kemen E."/>
            <person name="McHardy A.C."/>
            <person name="Schulze-Lefert P."/>
            <person name="O'Connell R.J."/>
        </authorList>
    </citation>
    <scope>NUCLEOTIDE SEQUENCE [LARGE SCALE GENOMIC DNA]</scope>
    <source>
        <strain evidence="2 3">0861</strain>
    </source>
</reference>
<feature type="compositionally biased region" description="Low complexity" evidence="1">
    <location>
        <begin position="79"/>
        <end position="99"/>
    </location>
</feature>
<feature type="region of interest" description="Disordered" evidence="1">
    <location>
        <begin position="29"/>
        <end position="186"/>
    </location>
</feature>
<proteinExistence type="predicted"/>
<feature type="region of interest" description="Disordered" evidence="1">
    <location>
        <begin position="240"/>
        <end position="269"/>
    </location>
</feature>